<evidence type="ECO:0000313" key="3">
    <source>
        <dbReference type="EMBL" id="KAB8070586.1"/>
    </source>
</evidence>
<evidence type="ECO:0000256" key="1">
    <source>
        <dbReference type="ARBA" id="ARBA00022801"/>
    </source>
</evidence>
<dbReference type="InterPro" id="IPR029058">
    <property type="entry name" value="AB_hydrolase_fold"/>
</dbReference>
<dbReference type="GO" id="GO:0004806">
    <property type="term" value="F:triacylglycerol lipase activity"/>
    <property type="evidence" value="ECO:0007669"/>
    <property type="project" value="InterPro"/>
</dbReference>
<gene>
    <name evidence="3" type="ORF">BDV29DRAFT_31221</name>
</gene>
<dbReference type="InterPro" id="IPR005152">
    <property type="entry name" value="Lipase_secreted"/>
</dbReference>
<dbReference type="Gene3D" id="3.40.50.1820">
    <property type="entry name" value="alpha/beta hydrolase"/>
    <property type="match status" value="1"/>
</dbReference>
<dbReference type="AlphaFoldDB" id="A0A5N5WPW3"/>
<dbReference type="PANTHER" id="PTHR34853:SF5">
    <property type="entry name" value="LIP-DOMAIN-CONTAINING PROTEIN-RELATED"/>
    <property type="match status" value="1"/>
</dbReference>
<dbReference type="PANTHER" id="PTHR34853">
    <property type="match status" value="1"/>
</dbReference>
<accession>A0A5N5WPW3</accession>
<keyword evidence="4" id="KW-1185">Reference proteome</keyword>
<feature type="chain" id="PRO_5024848120" evidence="2">
    <location>
        <begin position="21"/>
        <end position="450"/>
    </location>
</feature>
<keyword evidence="1" id="KW-0378">Hydrolase</keyword>
<sequence>MRWFPLLAVFATDVWSTVVAKPLPPTQDPWYDQPANISDYAPGETIRTRQVSNRLQSLLPVPVDVSVESVHQYLFRTTDSLGNAVAAVNTLMKPSNADPSKLLAYELYYDTSNPNCEPSYSLQYDSDPAGLPGILLRNSSISTDTAFLVASLNKGWWVVTTDYEGLNAHFSAGVISGQATLDGVRVALNEGPRLGLSKDARYAMWGYSGGSIAVNYAAELQPTYAPELNFAGAAAGGNIANLSSTLRTVNKGPFAGLAFGSIDGLSKAYPNVSEWLDRSLIPEKRADFQNLAMSCLIGEGTRGFLKDIYSFFVNGEASFSEDVPVSIMRLAGQLGVRGTPKMPMYIYKPVHDEISPGADTDELVDTYCSDGATVEYIRDLVGGHASLWITGSANALGWIADRLDGKEVSHQGCTTKDVILSDLNVDTIPLIGQELWSALKWTLGGILGPL</sequence>
<evidence type="ECO:0000313" key="4">
    <source>
        <dbReference type="Proteomes" id="UP000326565"/>
    </source>
</evidence>
<name>A0A5N5WPW3_9EURO</name>
<dbReference type="EMBL" id="ML732297">
    <property type="protein sequence ID" value="KAB8070586.1"/>
    <property type="molecule type" value="Genomic_DNA"/>
</dbReference>
<dbReference type="Pfam" id="PF03583">
    <property type="entry name" value="LIP"/>
    <property type="match status" value="1"/>
</dbReference>
<keyword evidence="2" id="KW-0732">Signal</keyword>
<dbReference type="GO" id="GO:0016042">
    <property type="term" value="P:lipid catabolic process"/>
    <property type="evidence" value="ECO:0007669"/>
    <property type="project" value="InterPro"/>
</dbReference>
<evidence type="ECO:0000256" key="2">
    <source>
        <dbReference type="SAM" id="SignalP"/>
    </source>
</evidence>
<protein>
    <submittedName>
        <fullName evidence="3">Secretory lipase-domain-containing protein</fullName>
    </submittedName>
</protein>
<dbReference type="SUPFAM" id="SSF53474">
    <property type="entry name" value="alpha/beta-Hydrolases"/>
    <property type="match status" value="1"/>
</dbReference>
<reference evidence="3 4" key="1">
    <citation type="submission" date="2019-04" db="EMBL/GenBank/DDBJ databases">
        <title>Friends and foes A comparative genomics study of 23 Aspergillus species from section Flavi.</title>
        <authorList>
            <consortium name="DOE Joint Genome Institute"/>
            <person name="Kjaerbolling I."/>
            <person name="Vesth T."/>
            <person name="Frisvad J.C."/>
            <person name="Nybo J.L."/>
            <person name="Theobald S."/>
            <person name="Kildgaard S."/>
            <person name="Isbrandt T."/>
            <person name="Kuo A."/>
            <person name="Sato A."/>
            <person name="Lyhne E.K."/>
            <person name="Kogle M.E."/>
            <person name="Wiebenga A."/>
            <person name="Kun R.S."/>
            <person name="Lubbers R.J."/>
            <person name="Makela M.R."/>
            <person name="Barry K."/>
            <person name="Chovatia M."/>
            <person name="Clum A."/>
            <person name="Daum C."/>
            <person name="Haridas S."/>
            <person name="He G."/>
            <person name="LaButti K."/>
            <person name="Lipzen A."/>
            <person name="Mondo S."/>
            <person name="Riley R."/>
            <person name="Salamov A."/>
            <person name="Simmons B.A."/>
            <person name="Magnuson J.K."/>
            <person name="Henrissat B."/>
            <person name="Mortensen U.H."/>
            <person name="Larsen T.O."/>
            <person name="Devries R.P."/>
            <person name="Grigoriev I.V."/>
            <person name="Machida M."/>
            <person name="Baker S.E."/>
            <person name="Andersen M.R."/>
        </authorList>
    </citation>
    <scope>NUCLEOTIDE SEQUENCE [LARGE SCALE GENOMIC DNA]</scope>
    <source>
        <strain evidence="3 4">CBS 151.66</strain>
    </source>
</reference>
<organism evidence="3 4">
    <name type="scientific">Aspergillus leporis</name>
    <dbReference type="NCBI Taxonomy" id="41062"/>
    <lineage>
        <taxon>Eukaryota</taxon>
        <taxon>Fungi</taxon>
        <taxon>Dikarya</taxon>
        <taxon>Ascomycota</taxon>
        <taxon>Pezizomycotina</taxon>
        <taxon>Eurotiomycetes</taxon>
        <taxon>Eurotiomycetidae</taxon>
        <taxon>Eurotiales</taxon>
        <taxon>Aspergillaceae</taxon>
        <taxon>Aspergillus</taxon>
        <taxon>Aspergillus subgen. Circumdati</taxon>
    </lineage>
</organism>
<feature type="signal peptide" evidence="2">
    <location>
        <begin position="1"/>
        <end position="20"/>
    </location>
</feature>
<dbReference type="OrthoDB" id="2373480at2759"/>
<dbReference type="Gene3D" id="1.10.260.130">
    <property type="match status" value="1"/>
</dbReference>
<proteinExistence type="predicted"/>
<dbReference type="Proteomes" id="UP000326565">
    <property type="component" value="Unassembled WGS sequence"/>
</dbReference>